<name>A0ABR1M7B6_9PEZI</name>
<feature type="region of interest" description="Disordered" evidence="1">
    <location>
        <begin position="258"/>
        <end position="277"/>
    </location>
</feature>
<dbReference type="EMBL" id="JBBPDW010000019">
    <property type="protein sequence ID" value="KAK7543730.1"/>
    <property type="molecule type" value="Genomic_DNA"/>
</dbReference>
<evidence type="ECO:0000256" key="1">
    <source>
        <dbReference type="SAM" id="MobiDB-lite"/>
    </source>
</evidence>
<comment type="caution">
    <text evidence="2">The sequence shown here is derived from an EMBL/GenBank/DDBJ whole genome shotgun (WGS) entry which is preliminary data.</text>
</comment>
<dbReference type="Proteomes" id="UP001365128">
    <property type="component" value="Unassembled WGS sequence"/>
</dbReference>
<gene>
    <name evidence="2" type="ORF">IWX46DRAFT_658734</name>
</gene>
<reference evidence="2 3" key="1">
    <citation type="submission" date="2024-04" db="EMBL/GenBank/DDBJ databases">
        <title>Phyllosticta paracitricarpa is synonymous to the EU quarantine fungus P. citricarpa based on phylogenomic analyses.</title>
        <authorList>
            <consortium name="Lawrence Berkeley National Laboratory"/>
            <person name="Van Ingen-Buijs V.A."/>
            <person name="Van Westerhoven A.C."/>
            <person name="Haridas S."/>
            <person name="Skiadas P."/>
            <person name="Martin F."/>
            <person name="Groenewald J.Z."/>
            <person name="Crous P.W."/>
            <person name="Seidl M.F."/>
        </authorList>
    </citation>
    <scope>NUCLEOTIDE SEQUENCE [LARGE SCALE GENOMIC DNA]</scope>
    <source>
        <strain evidence="2 3">CBS 122670</strain>
    </source>
</reference>
<protein>
    <submittedName>
        <fullName evidence="2">Uncharacterized protein</fullName>
    </submittedName>
</protein>
<evidence type="ECO:0000313" key="3">
    <source>
        <dbReference type="Proteomes" id="UP001365128"/>
    </source>
</evidence>
<accession>A0ABR1M7B6</accession>
<organism evidence="2 3">
    <name type="scientific">Phyllosticta citricarpa</name>
    <dbReference type="NCBI Taxonomy" id="55181"/>
    <lineage>
        <taxon>Eukaryota</taxon>
        <taxon>Fungi</taxon>
        <taxon>Dikarya</taxon>
        <taxon>Ascomycota</taxon>
        <taxon>Pezizomycotina</taxon>
        <taxon>Dothideomycetes</taxon>
        <taxon>Dothideomycetes incertae sedis</taxon>
        <taxon>Botryosphaeriales</taxon>
        <taxon>Phyllostictaceae</taxon>
        <taxon>Phyllosticta</taxon>
    </lineage>
</organism>
<sequence length="277" mass="30991">MNPCPFGWNSNMRACFNQVGHRRGDFAQAGEKQSFHRDERLGNSNRTAGTCENGESMELLAEPCDFRRGRSRLTKPASRVPASDLISSITLDPLHSLSHSILSKYSFLAVAETCAFDLSSSNLGWVLSLQLPGSAAGFRRGVTQKQHLSTILFEFAVSTIDTRPQTCPCRYEAPTRCELAPTARPIWASRLQHRRLGENDSDNQLTSQSLETPQVKCHGSQPAARPARAQVDTAGLEYRRPFDDGAFHAIPETRWEQLKTKGDKAAMRKYTRREDHE</sequence>
<keyword evidence="3" id="KW-1185">Reference proteome</keyword>
<evidence type="ECO:0000313" key="2">
    <source>
        <dbReference type="EMBL" id="KAK7543730.1"/>
    </source>
</evidence>
<proteinExistence type="predicted"/>